<proteinExistence type="predicted"/>
<dbReference type="Pfam" id="PF13598">
    <property type="entry name" value="DUF4139"/>
    <property type="match status" value="1"/>
</dbReference>
<dbReference type="PANTHER" id="PTHR31005">
    <property type="entry name" value="DUF4139 DOMAIN-CONTAINING PROTEIN"/>
    <property type="match status" value="1"/>
</dbReference>
<dbReference type="Proteomes" id="UP000612362">
    <property type="component" value="Unassembled WGS sequence"/>
</dbReference>
<dbReference type="InterPro" id="IPR037291">
    <property type="entry name" value="DUF4139"/>
</dbReference>
<dbReference type="InterPro" id="IPR011935">
    <property type="entry name" value="CHP02231"/>
</dbReference>
<dbReference type="PANTHER" id="PTHR31005:SF8">
    <property type="entry name" value="DUF4139 DOMAIN-CONTAINING PROTEIN"/>
    <property type="match status" value="1"/>
</dbReference>
<feature type="coiled-coil region" evidence="1">
    <location>
        <begin position="153"/>
        <end position="180"/>
    </location>
</feature>
<reference evidence="4" key="1">
    <citation type="submission" date="2020-10" db="EMBL/GenBank/DDBJ databases">
        <title>Taxonomic study of unclassified bacteria belonging to the class Ktedonobacteria.</title>
        <authorList>
            <person name="Yabe S."/>
            <person name="Wang C.M."/>
            <person name="Zheng Y."/>
            <person name="Sakai Y."/>
            <person name="Cavaletti L."/>
            <person name="Monciardini P."/>
            <person name="Donadio S."/>
        </authorList>
    </citation>
    <scope>NUCLEOTIDE SEQUENCE</scope>
    <source>
        <strain evidence="4">SOSP1-1</strain>
    </source>
</reference>
<organism evidence="4 5">
    <name type="scientific">Ktedonospora formicarum</name>
    <dbReference type="NCBI Taxonomy" id="2778364"/>
    <lineage>
        <taxon>Bacteria</taxon>
        <taxon>Bacillati</taxon>
        <taxon>Chloroflexota</taxon>
        <taxon>Ktedonobacteria</taxon>
        <taxon>Ktedonobacterales</taxon>
        <taxon>Ktedonobacteraceae</taxon>
        <taxon>Ktedonospora</taxon>
    </lineage>
</organism>
<keyword evidence="5" id="KW-1185">Reference proteome</keyword>
<dbReference type="EMBL" id="BNJF01000001">
    <property type="protein sequence ID" value="GHO45268.1"/>
    <property type="molecule type" value="Genomic_DNA"/>
</dbReference>
<evidence type="ECO:0000313" key="5">
    <source>
        <dbReference type="Proteomes" id="UP000612362"/>
    </source>
</evidence>
<sequence length="554" mass="62209">MDIIDIQAPITEVTVYNDRALVTRRGNTRLTPGEHELRINDLPQFIRETLRASGQGPEGMRILNVDVTTAFHSYTTRDDLLTLEVEIEQLEQQSQLLKSRQGALQDRRKWLRSLGDQATNFSSGLARGQIKSQDIADFFRFASQQSGQDAEEALDLEAQLKRLQKDIDARRREYTQKQKTNVPDRLAAVVALEVAQEGEITLEISYIVTGASWQPQYDVRVELDEDGNKGEVELTYVGVVTQRTDEDWNDVQIALSTARPSLASVLPELKPWYIETFTPMPPPMPASAPRVQSAKRLAMPMRASMAAEEYEDEEMDTTYAVGAASAAVSAPAEIATARVESSGTAYIFRVARRVDIPSNGSPHKTTIAHDRLPCTFDYVSAPVLETNVHLRATITNTTERVLLAGITHIFLAGEYVGTSSIKQTATSERFKLFLGVDDSLKVERKLTERSVDKGVLLQSDLRRLTYGYRITVHNYAAYPRQVVLRDHLPVSQHERVKIKTLHLQPAPTEQTKLALSTWSFTLPPDGEYKVEYRFLVEHPRNITIIGLPPIDEPV</sequence>
<dbReference type="AlphaFoldDB" id="A0A8J3MT51"/>
<evidence type="ECO:0000256" key="1">
    <source>
        <dbReference type="SAM" id="Coils"/>
    </source>
</evidence>
<evidence type="ECO:0000259" key="3">
    <source>
        <dbReference type="Pfam" id="PF13600"/>
    </source>
</evidence>
<evidence type="ECO:0000313" key="4">
    <source>
        <dbReference type="EMBL" id="GHO45268.1"/>
    </source>
</evidence>
<keyword evidence="1" id="KW-0175">Coiled coil</keyword>
<feature type="domain" description="DUF4139" evidence="2">
    <location>
        <begin position="202"/>
        <end position="540"/>
    </location>
</feature>
<protein>
    <recommendedName>
        <fullName evidence="6">Mucoidy inhibitor MuiA family protein</fullName>
    </recommendedName>
</protein>
<accession>A0A8J3MT51</accession>
<dbReference type="Pfam" id="PF13600">
    <property type="entry name" value="DUF4140"/>
    <property type="match status" value="1"/>
</dbReference>
<feature type="domain" description="DUF4140" evidence="3">
    <location>
        <begin position="13"/>
        <end position="109"/>
    </location>
</feature>
<evidence type="ECO:0008006" key="6">
    <source>
        <dbReference type="Google" id="ProtNLM"/>
    </source>
</evidence>
<evidence type="ECO:0000259" key="2">
    <source>
        <dbReference type="Pfam" id="PF13598"/>
    </source>
</evidence>
<comment type="caution">
    <text evidence="4">The sequence shown here is derived from an EMBL/GenBank/DDBJ whole genome shotgun (WGS) entry which is preliminary data.</text>
</comment>
<feature type="coiled-coil region" evidence="1">
    <location>
        <begin position="80"/>
        <end position="107"/>
    </location>
</feature>
<dbReference type="RefSeq" id="WP_220194615.1">
    <property type="nucleotide sequence ID" value="NZ_BNJF01000001.1"/>
</dbReference>
<dbReference type="NCBIfam" id="TIGR02231">
    <property type="entry name" value="mucoidy inhibitor MuiA family protein"/>
    <property type="match status" value="1"/>
</dbReference>
<gene>
    <name evidence="4" type="ORF">KSX_34310</name>
</gene>
<name>A0A8J3MT51_9CHLR</name>
<dbReference type="InterPro" id="IPR025554">
    <property type="entry name" value="DUF4140"/>
</dbReference>